<dbReference type="RefSeq" id="WP_004023341.1">
    <property type="nucleotide sequence ID" value="NZ_CABEIC010000002.1"/>
</dbReference>
<dbReference type="AlphaFoldDB" id="A0AAD0K6H1"/>
<evidence type="ECO:0000313" key="2">
    <source>
        <dbReference type="Proteomes" id="UP000247118"/>
    </source>
</evidence>
<name>A0AAD0K6H1_9ACTN</name>
<dbReference type="KEGG" id="gta:BCM27_02740"/>
<sequence length="110" mass="12678">MLLTIANSGVLLRDRSTTTELWVVTGLDHARLQQEVRRHTIGHLDDTLAFINILWLRDRFASFEWQVRVDRLQLHAERFGRFDGLHLTAGIRAPLPRLHASAEARVPTFV</sequence>
<reference evidence="1 2" key="1">
    <citation type="submission" date="2018-05" db="EMBL/GenBank/DDBJ databases">
        <title>Complete genome sequence of Gordonia terrae NRRL B-16283.</title>
        <authorList>
            <person name="Garlena R.A."/>
            <person name="Russell D.A."/>
            <person name="Hatfull G.F."/>
        </authorList>
    </citation>
    <scope>NUCLEOTIDE SEQUENCE [LARGE SCALE GENOMIC DNA]</scope>
    <source>
        <strain evidence="1 2">NRRL B-16283</strain>
    </source>
</reference>
<dbReference type="Proteomes" id="UP000247118">
    <property type="component" value="Chromosome"/>
</dbReference>
<dbReference type="EMBL" id="CP029604">
    <property type="protein sequence ID" value="AWO82603.1"/>
    <property type="molecule type" value="Genomic_DNA"/>
</dbReference>
<proteinExistence type="predicted"/>
<organism evidence="1 2">
    <name type="scientific">Gordonia terrae</name>
    <dbReference type="NCBI Taxonomy" id="2055"/>
    <lineage>
        <taxon>Bacteria</taxon>
        <taxon>Bacillati</taxon>
        <taxon>Actinomycetota</taxon>
        <taxon>Actinomycetes</taxon>
        <taxon>Mycobacteriales</taxon>
        <taxon>Gordoniaceae</taxon>
        <taxon>Gordonia</taxon>
    </lineage>
</organism>
<evidence type="ECO:0000313" key="1">
    <source>
        <dbReference type="EMBL" id="AWO82603.1"/>
    </source>
</evidence>
<accession>A0AAD0K6H1</accession>
<gene>
    <name evidence="1" type="ORF">DLJ61_02755</name>
</gene>
<dbReference type="GeneID" id="32686648"/>
<protein>
    <submittedName>
        <fullName evidence="1">Uncharacterized protein</fullName>
    </submittedName>
</protein>